<proteinExistence type="inferred from homology"/>
<feature type="transmembrane region" description="Helical" evidence="6">
    <location>
        <begin position="35"/>
        <end position="51"/>
    </location>
</feature>
<evidence type="ECO:0000256" key="6">
    <source>
        <dbReference type="SAM" id="Phobius"/>
    </source>
</evidence>
<evidence type="ECO:0000313" key="9">
    <source>
        <dbReference type="Proteomes" id="UP000239706"/>
    </source>
</evidence>
<feature type="transmembrane region" description="Helical" evidence="6">
    <location>
        <begin position="259"/>
        <end position="278"/>
    </location>
</feature>
<dbReference type="Proteomes" id="UP000239706">
    <property type="component" value="Unassembled WGS sequence"/>
</dbReference>
<dbReference type="EMBL" id="PVXO01000072">
    <property type="protein sequence ID" value="PRR76911.1"/>
    <property type="molecule type" value="Genomic_DNA"/>
</dbReference>
<feature type="transmembrane region" description="Helical" evidence="6">
    <location>
        <begin position="206"/>
        <end position="224"/>
    </location>
</feature>
<dbReference type="InterPro" id="IPR037185">
    <property type="entry name" value="EmrE-like"/>
</dbReference>
<comment type="similarity">
    <text evidence="2">Belongs to the EamA transporter family.</text>
</comment>
<evidence type="ECO:0000313" key="8">
    <source>
        <dbReference type="EMBL" id="PRR76911.1"/>
    </source>
</evidence>
<evidence type="ECO:0000256" key="3">
    <source>
        <dbReference type="ARBA" id="ARBA00022692"/>
    </source>
</evidence>
<protein>
    <submittedName>
        <fullName evidence="8">Putative inner membrane transporter yiJE</fullName>
    </submittedName>
</protein>
<comment type="subcellular location">
    <subcellularLocation>
        <location evidence="1">Membrane</location>
        <topology evidence="1">Multi-pass membrane protein</topology>
    </subcellularLocation>
</comment>
<dbReference type="PANTHER" id="PTHR32322:SF2">
    <property type="entry name" value="EAMA DOMAIN-CONTAINING PROTEIN"/>
    <property type="match status" value="1"/>
</dbReference>
<dbReference type="SUPFAM" id="SSF103481">
    <property type="entry name" value="Multidrug resistance efflux transporter EmrE"/>
    <property type="match status" value="2"/>
</dbReference>
<evidence type="ECO:0000256" key="2">
    <source>
        <dbReference type="ARBA" id="ARBA00007362"/>
    </source>
</evidence>
<dbReference type="InterPro" id="IPR000620">
    <property type="entry name" value="EamA_dom"/>
</dbReference>
<feature type="domain" description="EamA" evidence="7">
    <location>
        <begin position="143"/>
        <end position="278"/>
    </location>
</feature>
<dbReference type="RefSeq" id="WP_106064724.1">
    <property type="nucleotide sequence ID" value="NZ_PVXO01000072.1"/>
</dbReference>
<keyword evidence="9" id="KW-1185">Reference proteome</keyword>
<evidence type="ECO:0000256" key="1">
    <source>
        <dbReference type="ARBA" id="ARBA00004141"/>
    </source>
</evidence>
<dbReference type="GO" id="GO:0016020">
    <property type="term" value="C:membrane"/>
    <property type="evidence" value="ECO:0007669"/>
    <property type="project" value="UniProtKB-SubCell"/>
</dbReference>
<feature type="transmembrane region" description="Helical" evidence="6">
    <location>
        <begin position="173"/>
        <end position="194"/>
    </location>
</feature>
<keyword evidence="4 6" id="KW-1133">Transmembrane helix</keyword>
<accession>A0A2T0B081</accession>
<feature type="transmembrane region" description="Helical" evidence="6">
    <location>
        <begin position="63"/>
        <end position="84"/>
    </location>
</feature>
<gene>
    <name evidence="8" type="primary">yijE_2</name>
    <name evidence="8" type="ORF">CLLI_27030</name>
</gene>
<dbReference type="OrthoDB" id="9808556at2"/>
<feature type="transmembrane region" description="Helical" evidence="6">
    <location>
        <begin position="140"/>
        <end position="161"/>
    </location>
</feature>
<evidence type="ECO:0000259" key="7">
    <source>
        <dbReference type="Pfam" id="PF00892"/>
    </source>
</evidence>
<keyword evidence="3 6" id="KW-0812">Transmembrane</keyword>
<name>A0A2T0B081_9CLOT</name>
<sequence length="290" mass="31679">MKYLKIIIASVLLGTSGVFVRLLQAYDINAWNQTFFKSVFCVIWCFLFLKLKRQSVKIEKQQVFPLILFGVTGTGITGLLIIGASFYMPIGLATMLHFIYPLLVVLITSALFKERIPLKTILACSFAVIGMALMNGGGEFSIKGIIMAILSAFTYAIYIIALDKSSIRDMDPLCLIAYSLLFFSLVIAVISIPFNLLVLPTSLSEVFITAIGALVSQLIPFALIASEVKNIGATKAAFINMLEPISAIIFGYILFSENINAKCLLGIIFVLCSTAIIIKNKSAENGVECN</sequence>
<comment type="caution">
    <text evidence="8">The sequence shown here is derived from an EMBL/GenBank/DDBJ whole genome shotgun (WGS) entry which is preliminary data.</text>
</comment>
<evidence type="ECO:0000256" key="5">
    <source>
        <dbReference type="ARBA" id="ARBA00023136"/>
    </source>
</evidence>
<dbReference type="Pfam" id="PF00892">
    <property type="entry name" value="EamA"/>
    <property type="match status" value="2"/>
</dbReference>
<feature type="domain" description="EamA" evidence="7">
    <location>
        <begin position="3"/>
        <end position="135"/>
    </location>
</feature>
<dbReference type="InterPro" id="IPR050638">
    <property type="entry name" value="AA-Vitamin_Transporters"/>
</dbReference>
<evidence type="ECO:0000256" key="4">
    <source>
        <dbReference type="ARBA" id="ARBA00022989"/>
    </source>
</evidence>
<dbReference type="AlphaFoldDB" id="A0A2T0B081"/>
<reference evidence="8 9" key="1">
    <citation type="submission" date="2018-03" db="EMBL/GenBank/DDBJ databases">
        <title>Genome sequence of Clostridium liquoris DSM 100320.</title>
        <authorList>
            <person name="Poehlein A."/>
            <person name="Daniel R."/>
        </authorList>
    </citation>
    <scope>NUCLEOTIDE SEQUENCE [LARGE SCALE GENOMIC DNA]</scope>
    <source>
        <strain evidence="8 9">DSM 100320</strain>
    </source>
</reference>
<dbReference type="PANTHER" id="PTHR32322">
    <property type="entry name" value="INNER MEMBRANE TRANSPORTER"/>
    <property type="match status" value="1"/>
</dbReference>
<keyword evidence="5 6" id="KW-0472">Membrane</keyword>
<feature type="transmembrane region" description="Helical" evidence="6">
    <location>
        <begin position="90"/>
        <end position="109"/>
    </location>
</feature>
<organism evidence="8 9">
    <name type="scientific">Clostridium liquoris</name>
    <dbReference type="NCBI Taxonomy" id="1289519"/>
    <lineage>
        <taxon>Bacteria</taxon>
        <taxon>Bacillati</taxon>
        <taxon>Bacillota</taxon>
        <taxon>Clostridia</taxon>
        <taxon>Eubacteriales</taxon>
        <taxon>Clostridiaceae</taxon>
        <taxon>Clostridium</taxon>
    </lineage>
</organism>